<dbReference type="Proteomes" id="UP000294841">
    <property type="component" value="Unassembled WGS sequence"/>
</dbReference>
<keyword evidence="1" id="KW-0175">Coiled coil</keyword>
<reference evidence="2 3" key="1">
    <citation type="submission" date="2019-03" db="EMBL/GenBank/DDBJ databases">
        <title>Genomic Encyclopedia of Type Strains, Phase IV (KMG-IV): sequencing the most valuable type-strain genomes for metagenomic binning, comparative biology and taxonomic classification.</title>
        <authorList>
            <person name="Goeker M."/>
        </authorList>
    </citation>
    <scope>NUCLEOTIDE SEQUENCE [LARGE SCALE GENOMIC DNA]</scope>
    <source>
        <strain evidence="2 3">DSM 28231</strain>
    </source>
</reference>
<keyword evidence="3" id="KW-1185">Reference proteome</keyword>
<name>A0A4R2N1B0_9PAST</name>
<dbReference type="AlphaFoldDB" id="A0A4R2N1B0"/>
<protein>
    <submittedName>
        <fullName evidence="2">Uncharacterized protein</fullName>
    </submittedName>
</protein>
<sequence>MTQNGGKNEQIKVKFNLQINSVKSKIREVKESVDNKAELVKADARAKKEILEKRIDEKKAKIKDLEKSLADKKTSIKNAVEEFK</sequence>
<accession>A0A4R2N1B0</accession>
<proteinExistence type="predicted"/>
<feature type="coiled-coil region" evidence="1">
    <location>
        <begin position="41"/>
        <end position="82"/>
    </location>
</feature>
<comment type="caution">
    <text evidence="2">The sequence shown here is derived from an EMBL/GenBank/DDBJ whole genome shotgun (WGS) entry which is preliminary data.</text>
</comment>
<dbReference type="EMBL" id="SLXI01000002">
    <property type="protein sequence ID" value="TCP13306.1"/>
    <property type="molecule type" value="Genomic_DNA"/>
</dbReference>
<organism evidence="2 3">
    <name type="scientific">Bisgaardia hudsonensis</name>
    <dbReference type="NCBI Taxonomy" id="109472"/>
    <lineage>
        <taxon>Bacteria</taxon>
        <taxon>Pseudomonadati</taxon>
        <taxon>Pseudomonadota</taxon>
        <taxon>Gammaproteobacteria</taxon>
        <taxon>Pasteurellales</taxon>
        <taxon>Pasteurellaceae</taxon>
        <taxon>Bisgaardia</taxon>
    </lineage>
</organism>
<gene>
    <name evidence="2" type="ORF">EV697_102184</name>
</gene>
<evidence type="ECO:0000313" key="3">
    <source>
        <dbReference type="Proteomes" id="UP000294841"/>
    </source>
</evidence>
<evidence type="ECO:0000256" key="1">
    <source>
        <dbReference type="SAM" id="Coils"/>
    </source>
</evidence>
<evidence type="ECO:0000313" key="2">
    <source>
        <dbReference type="EMBL" id="TCP13306.1"/>
    </source>
</evidence>